<organism evidence="12 13">
    <name type="scientific">Parambassis ranga</name>
    <name type="common">Indian glassy fish</name>
    <dbReference type="NCBI Taxonomy" id="210632"/>
    <lineage>
        <taxon>Eukaryota</taxon>
        <taxon>Metazoa</taxon>
        <taxon>Chordata</taxon>
        <taxon>Craniata</taxon>
        <taxon>Vertebrata</taxon>
        <taxon>Euteleostomi</taxon>
        <taxon>Actinopterygii</taxon>
        <taxon>Neopterygii</taxon>
        <taxon>Teleostei</taxon>
        <taxon>Neoteleostei</taxon>
        <taxon>Acanthomorphata</taxon>
        <taxon>Ovalentaria</taxon>
        <taxon>Ambassidae</taxon>
        <taxon>Parambassis</taxon>
    </lineage>
</organism>
<evidence type="ECO:0000256" key="1">
    <source>
        <dbReference type="ARBA" id="ARBA00004236"/>
    </source>
</evidence>
<dbReference type="CDD" id="cd00099">
    <property type="entry name" value="IgV"/>
    <property type="match status" value="1"/>
</dbReference>
<protein>
    <submittedName>
        <fullName evidence="13">Uncharacterized protein LOC114443023 isoform X1</fullName>
    </submittedName>
</protein>
<dbReference type="GO" id="GO:0009617">
    <property type="term" value="P:response to bacterium"/>
    <property type="evidence" value="ECO:0007669"/>
    <property type="project" value="TreeGrafter"/>
</dbReference>
<gene>
    <name evidence="13" type="primary">LOC114443023</name>
</gene>
<evidence type="ECO:0000313" key="13">
    <source>
        <dbReference type="RefSeq" id="XP_028272731.1"/>
    </source>
</evidence>
<dbReference type="AlphaFoldDB" id="A0A6P7J946"/>
<name>A0A6P7J946_9TELE</name>
<evidence type="ECO:0000256" key="9">
    <source>
        <dbReference type="SAM" id="Phobius"/>
    </source>
</evidence>
<evidence type="ECO:0000259" key="11">
    <source>
        <dbReference type="PROSITE" id="PS50835"/>
    </source>
</evidence>
<keyword evidence="2" id="KW-1003">Cell membrane</keyword>
<evidence type="ECO:0000256" key="5">
    <source>
        <dbReference type="ARBA" id="ARBA00023136"/>
    </source>
</evidence>
<keyword evidence="6" id="KW-1015">Disulfide bond</keyword>
<dbReference type="InterPro" id="IPR013106">
    <property type="entry name" value="Ig_V-set"/>
</dbReference>
<dbReference type="OrthoDB" id="8962861at2759"/>
<dbReference type="Proteomes" id="UP000515145">
    <property type="component" value="Chromosome 10"/>
</dbReference>
<evidence type="ECO:0000313" key="12">
    <source>
        <dbReference type="Proteomes" id="UP000515145"/>
    </source>
</evidence>
<keyword evidence="9" id="KW-0812">Transmembrane</keyword>
<evidence type="ECO:0000256" key="6">
    <source>
        <dbReference type="ARBA" id="ARBA00023157"/>
    </source>
</evidence>
<evidence type="ECO:0000256" key="3">
    <source>
        <dbReference type="ARBA" id="ARBA00022729"/>
    </source>
</evidence>
<evidence type="ECO:0000256" key="8">
    <source>
        <dbReference type="SAM" id="MobiDB-lite"/>
    </source>
</evidence>
<reference evidence="13" key="1">
    <citation type="submission" date="2025-08" db="UniProtKB">
        <authorList>
            <consortium name="RefSeq"/>
        </authorList>
    </citation>
    <scope>IDENTIFICATION</scope>
</reference>
<dbReference type="Pfam" id="PF07686">
    <property type="entry name" value="V-set"/>
    <property type="match status" value="1"/>
</dbReference>
<dbReference type="InterPro" id="IPR007110">
    <property type="entry name" value="Ig-like_dom"/>
</dbReference>
<comment type="subcellular location">
    <subcellularLocation>
        <location evidence="1">Cell membrane</location>
    </subcellularLocation>
</comment>
<accession>A0A6P7J946</accession>
<keyword evidence="3 10" id="KW-0732">Signal</keyword>
<feature type="region of interest" description="Disordered" evidence="8">
    <location>
        <begin position="330"/>
        <end position="358"/>
    </location>
</feature>
<keyword evidence="4" id="KW-0391">Immunity</keyword>
<keyword evidence="12" id="KW-1185">Reference proteome</keyword>
<feature type="chain" id="PRO_5027834896" evidence="10">
    <location>
        <begin position="17"/>
        <end position="358"/>
    </location>
</feature>
<dbReference type="SMART" id="SM00406">
    <property type="entry name" value="IGv"/>
    <property type="match status" value="1"/>
</dbReference>
<evidence type="ECO:0000256" key="4">
    <source>
        <dbReference type="ARBA" id="ARBA00022859"/>
    </source>
</evidence>
<dbReference type="InterPro" id="IPR003599">
    <property type="entry name" value="Ig_sub"/>
</dbReference>
<feature type="domain" description="Ig-like" evidence="11">
    <location>
        <begin position="148"/>
        <end position="241"/>
    </location>
</feature>
<dbReference type="InterPro" id="IPR013783">
    <property type="entry name" value="Ig-like_fold"/>
</dbReference>
<dbReference type="SUPFAM" id="SSF48726">
    <property type="entry name" value="Immunoglobulin"/>
    <property type="match status" value="1"/>
</dbReference>
<dbReference type="PANTHER" id="PTHR19433">
    <property type="entry name" value="T-CELL RECEPTOR ALPHA CHAIN V REGION-RELATED"/>
    <property type="match status" value="1"/>
</dbReference>
<evidence type="ECO:0000256" key="7">
    <source>
        <dbReference type="ARBA" id="ARBA00023180"/>
    </source>
</evidence>
<dbReference type="PANTHER" id="PTHR19433:SF111">
    <property type="entry name" value="T CELL RECEPTOR ALPHA VARIABLE 4"/>
    <property type="match status" value="1"/>
</dbReference>
<dbReference type="InterPro" id="IPR036179">
    <property type="entry name" value="Ig-like_dom_sf"/>
</dbReference>
<dbReference type="GeneID" id="114443023"/>
<dbReference type="GO" id="GO:0005886">
    <property type="term" value="C:plasma membrane"/>
    <property type="evidence" value="ECO:0007669"/>
    <property type="project" value="UniProtKB-SubCell"/>
</dbReference>
<keyword evidence="5 9" id="KW-0472">Membrane</keyword>
<evidence type="ECO:0000256" key="2">
    <source>
        <dbReference type="ARBA" id="ARBA00022475"/>
    </source>
</evidence>
<sequence>MLLIICSLLMFRAGDCTENQIFKTQTVRVGDDVKLTCPLSGLGTFYWLRVVSENVPEILGKTSSLNHFNNRISTEKETGVFVLYIERAEQSDAGVYFCMKTSTQDLTFINRTHLKIEGKKTACASFSIRWDIFYINNGLFFHCSGSGPALTAAPPSDPVRPEDTVTLQCSVLHDSENKTCPADNGVFCFSADSHLNYTEGGDEHENNSTTKKCFYSYFRNFSSSDARTYNCTVTTCKETVSGNKPSAEAGSPCDSKDRTILCLLSAALAFSLILIAILLYSIKKLKEKSYMYCGAVALQTNTPEATRGDQENQQTDEDLLVYSTAIFSSRNTSKSGTKEARPAEEESIYTDVKTLGLD</sequence>
<feature type="transmembrane region" description="Helical" evidence="9">
    <location>
        <begin position="263"/>
        <end position="282"/>
    </location>
</feature>
<dbReference type="RefSeq" id="XP_028272731.1">
    <property type="nucleotide sequence ID" value="XM_028416930.1"/>
</dbReference>
<dbReference type="InParanoid" id="A0A6P7J946"/>
<dbReference type="Gene3D" id="2.60.40.10">
    <property type="entry name" value="Immunoglobulins"/>
    <property type="match status" value="2"/>
</dbReference>
<proteinExistence type="predicted"/>
<dbReference type="PROSITE" id="PS50835">
    <property type="entry name" value="IG_LIKE"/>
    <property type="match status" value="1"/>
</dbReference>
<dbReference type="GO" id="GO:0002376">
    <property type="term" value="P:immune system process"/>
    <property type="evidence" value="ECO:0007669"/>
    <property type="project" value="UniProtKB-KW"/>
</dbReference>
<feature type="signal peptide" evidence="10">
    <location>
        <begin position="1"/>
        <end position="16"/>
    </location>
</feature>
<keyword evidence="9" id="KW-1133">Transmembrane helix</keyword>
<evidence type="ECO:0000256" key="10">
    <source>
        <dbReference type="SAM" id="SignalP"/>
    </source>
</evidence>
<dbReference type="SMART" id="SM00409">
    <property type="entry name" value="IG"/>
    <property type="match status" value="2"/>
</dbReference>
<dbReference type="InterPro" id="IPR052051">
    <property type="entry name" value="TCR_complex_component"/>
</dbReference>
<keyword evidence="7" id="KW-0325">Glycoprotein</keyword>